<dbReference type="RefSeq" id="WP_178137412.1">
    <property type="nucleotide sequence ID" value="NZ_FQXH01000005.1"/>
</dbReference>
<gene>
    <name evidence="1" type="ORF">SAMN02744040_00291</name>
</gene>
<evidence type="ECO:0008006" key="3">
    <source>
        <dbReference type="Google" id="ProtNLM"/>
    </source>
</evidence>
<name>A0A1M5NYJ8_9FIRM</name>
<dbReference type="AlphaFoldDB" id="A0A1M5NYJ8"/>
<accession>A0A1M5NYJ8</accession>
<sequence length="57" mass="6722">MKEHKFKKGEYEEAVEHAKESLLDKRIGIGQIMDETGLSKEQINKIQNKIQREIHDE</sequence>
<dbReference type="EMBL" id="FQXH01000005">
    <property type="protein sequence ID" value="SHG94591.1"/>
    <property type="molecule type" value="Genomic_DNA"/>
</dbReference>
<organism evidence="1 2">
    <name type="scientific">Tepidibacter thalassicus DSM 15285</name>
    <dbReference type="NCBI Taxonomy" id="1123350"/>
    <lineage>
        <taxon>Bacteria</taxon>
        <taxon>Bacillati</taxon>
        <taxon>Bacillota</taxon>
        <taxon>Clostridia</taxon>
        <taxon>Peptostreptococcales</taxon>
        <taxon>Peptostreptococcaceae</taxon>
        <taxon>Tepidibacter</taxon>
    </lineage>
</organism>
<reference evidence="2" key="1">
    <citation type="submission" date="2016-11" db="EMBL/GenBank/DDBJ databases">
        <authorList>
            <person name="Varghese N."/>
            <person name="Submissions S."/>
        </authorList>
    </citation>
    <scope>NUCLEOTIDE SEQUENCE [LARGE SCALE GENOMIC DNA]</scope>
    <source>
        <strain evidence="2">DSM 15285</strain>
    </source>
</reference>
<protein>
    <recommendedName>
        <fullName evidence="3">Transposase</fullName>
    </recommendedName>
</protein>
<keyword evidence="2" id="KW-1185">Reference proteome</keyword>
<evidence type="ECO:0000313" key="1">
    <source>
        <dbReference type="EMBL" id="SHG94591.1"/>
    </source>
</evidence>
<evidence type="ECO:0000313" key="2">
    <source>
        <dbReference type="Proteomes" id="UP000242520"/>
    </source>
</evidence>
<dbReference type="STRING" id="1123350.SAMN02744040_00291"/>
<proteinExistence type="predicted"/>
<dbReference type="Proteomes" id="UP000242520">
    <property type="component" value="Unassembled WGS sequence"/>
</dbReference>